<dbReference type="EMBL" id="CAJNDS010000655">
    <property type="protein sequence ID" value="CAE7225649.1"/>
    <property type="molecule type" value="Genomic_DNA"/>
</dbReference>
<feature type="domain" description="Glycosyl transferase family 25" evidence="1">
    <location>
        <begin position="119"/>
        <end position="159"/>
    </location>
</feature>
<dbReference type="Proteomes" id="UP000604046">
    <property type="component" value="Unassembled WGS sequence"/>
</dbReference>
<comment type="caution">
    <text evidence="2">The sequence shown here is derived from an EMBL/GenBank/DDBJ whole genome shotgun (WGS) entry which is preliminary data.</text>
</comment>
<dbReference type="OrthoDB" id="47375at2759"/>
<gene>
    <name evidence="2" type="ORF">SNAT2548_LOCUS8710</name>
</gene>
<evidence type="ECO:0000259" key="1">
    <source>
        <dbReference type="Pfam" id="PF01755"/>
    </source>
</evidence>
<sequence length="171" mass="18777">MARPRGDPSSQRAVLASVLPPGIPGIFRIFSSRDFLVAELNDVMRLYILPLGRSKLEVPGEALDCLVALLRTEYLTGADSMRSVLSEIPDLWHQDAGRVWKQYAEPPGDATPALGVGLKTFVINLARRPDRRASIEALCKDLQLDYEVIEAVDGRALASQPGARMELVPLQ</sequence>
<accession>A0A812KE86</accession>
<name>A0A812KE86_9DINO</name>
<organism evidence="2 3">
    <name type="scientific">Symbiodinium natans</name>
    <dbReference type="NCBI Taxonomy" id="878477"/>
    <lineage>
        <taxon>Eukaryota</taxon>
        <taxon>Sar</taxon>
        <taxon>Alveolata</taxon>
        <taxon>Dinophyceae</taxon>
        <taxon>Suessiales</taxon>
        <taxon>Symbiodiniaceae</taxon>
        <taxon>Symbiodinium</taxon>
    </lineage>
</organism>
<feature type="non-terminal residue" evidence="2">
    <location>
        <position position="1"/>
    </location>
</feature>
<evidence type="ECO:0000313" key="2">
    <source>
        <dbReference type="EMBL" id="CAE7225649.1"/>
    </source>
</evidence>
<dbReference type="InterPro" id="IPR002654">
    <property type="entry name" value="Glyco_trans_25"/>
</dbReference>
<reference evidence="2" key="1">
    <citation type="submission" date="2021-02" db="EMBL/GenBank/DDBJ databases">
        <authorList>
            <person name="Dougan E. K."/>
            <person name="Rhodes N."/>
            <person name="Thang M."/>
            <person name="Chan C."/>
        </authorList>
    </citation>
    <scope>NUCLEOTIDE SEQUENCE</scope>
</reference>
<protein>
    <recommendedName>
        <fullName evidence="1">Glycosyl transferase family 25 domain-containing protein</fullName>
    </recommendedName>
</protein>
<proteinExistence type="predicted"/>
<evidence type="ECO:0000313" key="3">
    <source>
        <dbReference type="Proteomes" id="UP000604046"/>
    </source>
</evidence>
<dbReference type="Pfam" id="PF01755">
    <property type="entry name" value="Glyco_transf_25"/>
    <property type="match status" value="1"/>
</dbReference>
<keyword evidence="3" id="KW-1185">Reference proteome</keyword>
<dbReference type="AlphaFoldDB" id="A0A812KE86"/>